<evidence type="ECO:0000256" key="1">
    <source>
        <dbReference type="ARBA" id="ARBA00022737"/>
    </source>
</evidence>
<dbReference type="GO" id="GO:0008773">
    <property type="term" value="F:[protein-PII] uridylyltransferase activity"/>
    <property type="evidence" value="ECO:0007669"/>
    <property type="project" value="InterPro"/>
</dbReference>
<keyword evidence="2" id="KW-0129">CBS domain</keyword>
<dbReference type="InterPro" id="IPR005105">
    <property type="entry name" value="GlnD_Uridyltrans_N"/>
</dbReference>
<dbReference type="InterPro" id="IPR046342">
    <property type="entry name" value="CBS_dom_sf"/>
</dbReference>
<organism evidence="4 5">
    <name type="scientific">Nocardioides marinus</name>
    <dbReference type="NCBI Taxonomy" id="374514"/>
    <lineage>
        <taxon>Bacteria</taxon>
        <taxon>Bacillati</taxon>
        <taxon>Actinomycetota</taxon>
        <taxon>Actinomycetes</taxon>
        <taxon>Propionibacteriales</taxon>
        <taxon>Nocardioidaceae</taxon>
        <taxon>Nocardioides</taxon>
    </lineage>
</organism>
<dbReference type="AlphaFoldDB" id="A0A7Z0C2W0"/>
<dbReference type="Pfam" id="PF00571">
    <property type="entry name" value="CBS"/>
    <property type="match status" value="2"/>
</dbReference>
<proteinExistence type="predicted"/>
<gene>
    <name evidence="4" type="ORF">BKA05_002775</name>
</gene>
<dbReference type="PROSITE" id="PS51371">
    <property type="entry name" value="CBS"/>
    <property type="match status" value="2"/>
</dbReference>
<dbReference type="CDD" id="cd04587">
    <property type="entry name" value="CBS_pair_CAP-ED_NT_Pol-beta-like_DUF294_assoc"/>
    <property type="match status" value="1"/>
</dbReference>
<feature type="domain" description="CBS" evidence="3">
    <location>
        <begin position="198"/>
        <end position="254"/>
    </location>
</feature>
<evidence type="ECO:0000259" key="3">
    <source>
        <dbReference type="PROSITE" id="PS51371"/>
    </source>
</evidence>
<dbReference type="PANTHER" id="PTHR48108:SF31">
    <property type="entry name" value="CBS DOMAIN AND CYCLIC NUCLEOTIDE-REGULATED NUCLEOTIDYLTRANSFERASE"/>
    <property type="match status" value="1"/>
</dbReference>
<feature type="domain" description="CBS" evidence="3">
    <location>
        <begin position="135"/>
        <end position="192"/>
    </location>
</feature>
<keyword evidence="1" id="KW-0677">Repeat</keyword>
<dbReference type="Pfam" id="PF10335">
    <property type="entry name" value="DUF294_C"/>
    <property type="match status" value="1"/>
</dbReference>
<accession>A0A7Z0C2W0</accession>
<dbReference type="Pfam" id="PF03445">
    <property type="entry name" value="DUF294"/>
    <property type="match status" value="1"/>
</dbReference>
<sequence length="594" mass="63059">MGDRLPPEVLADLVDLLAGCRAFEGVPRQQLRGAARGIEVGYLAAAEDAPGPLVVMRGALRVLDPAGTVVDVVDEGEYAAPGPSARVEPVTSALVAWLDESAGALAWSAARDPSWRAPATGSTTRLHATPVRAVMSSPVLMVEPSVTCREAAVLMREQRVSSVLVAGRDGPGVLTDRDLRSRLVAEGRPADTVVAEVASYPALVVGAEVTCAEAQLEMLSAGVHHLPVTEGDRVVGMVTSTDLQTLEGRSPLAVRAAVDRAGSVDQVAAAMAELPGSVARMLGDGAGPHEAGRVVATVTDRVQRKLLDLAFDDLGRPEGRFAWLCFGSQARREQTVLTDQDTGLVLPEGADDTQDAAWAAVAAWVTDALERVGYPRCRGGVMASEPLWRHDMAGWHARLDALVRRPTEHHLLESAIVFDARVVTGSVTVADLLGPALAGAVRDATFRGRLARVATTHRPPLGFLRRLTVEHRGEHRGQLDLKKGALLPVADLARLTAVARGGPEVGTDERLVAAAETGAMSRELSGTLRAGYTLALGLRLQRHAELFAAGEPLSNHVDPTELDPWVRAELREYFRAVRVAQEHVASTYLVGMLG</sequence>
<dbReference type="InterPro" id="IPR018821">
    <property type="entry name" value="DUF294_put_nucleoTrafse_sb-bd"/>
</dbReference>
<dbReference type="PANTHER" id="PTHR48108">
    <property type="entry name" value="CBS DOMAIN-CONTAINING PROTEIN CBSX2, CHLOROPLASTIC"/>
    <property type="match status" value="1"/>
</dbReference>
<evidence type="ECO:0000256" key="2">
    <source>
        <dbReference type="PROSITE-ProRule" id="PRU00703"/>
    </source>
</evidence>
<dbReference type="InterPro" id="IPR051462">
    <property type="entry name" value="CBS_domain-containing"/>
</dbReference>
<dbReference type="Gene3D" id="3.10.580.10">
    <property type="entry name" value="CBS-domain"/>
    <property type="match status" value="1"/>
</dbReference>
<dbReference type="RefSeq" id="WP_179531976.1">
    <property type="nucleotide sequence ID" value="NZ_BAAAPP010000008.1"/>
</dbReference>
<keyword evidence="5" id="KW-1185">Reference proteome</keyword>
<dbReference type="CDD" id="cd05401">
    <property type="entry name" value="NT_GlnE_GlnD_like"/>
    <property type="match status" value="1"/>
</dbReference>
<evidence type="ECO:0000313" key="5">
    <source>
        <dbReference type="Proteomes" id="UP000537326"/>
    </source>
</evidence>
<dbReference type="Proteomes" id="UP000537326">
    <property type="component" value="Unassembled WGS sequence"/>
</dbReference>
<dbReference type="SMART" id="SM00116">
    <property type="entry name" value="CBS"/>
    <property type="match status" value="2"/>
</dbReference>
<dbReference type="SUPFAM" id="SSF54631">
    <property type="entry name" value="CBS-domain pair"/>
    <property type="match status" value="1"/>
</dbReference>
<comment type="caution">
    <text evidence="4">The sequence shown here is derived from an EMBL/GenBank/DDBJ whole genome shotgun (WGS) entry which is preliminary data.</text>
</comment>
<name>A0A7Z0C2W0_9ACTN</name>
<dbReference type="InterPro" id="IPR000644">
    <property type="entry name" value="CBS_dom"/>
</dbReference>
<evidence type="ECO:0000313" key="4">
    <source>
        <dbReference type="EMBL" id="NYI11260.1"/>
    </source>
</evidence>
<protein>
    <submittedName>
        <fullName evidence="4">CBS domain-containing protein</fullName>
    </submittedName>
</protein>
<reference evidence="4 5" key="1">
    <citation type="submission" date="2020-07" db="EMBL/GenBank/DDBJ databases">
        <title>Sequencing the genomes of 1000 actinobacteria strains.</title>
        <authorList>
            <person name="Klenk H.-P."/>
        </authorList>
    </citation>
    <scope>NUCLEOTIDE SEQUENCE [LARGE SCALE GENOMIC DNA]</scope>
    <source>
        <strain evidence="4 5">DSM 18248</strain>
    </source>
</reference>
<dbReference type="EMBL" id="JACBZI010000001">
    <property type="protein sequence ID" value="NYI11260.1"/>
    <property type="molecule type" value="Genomic_DNA"/>
</dbReference>